<organism evidence="1 2">
    <name type="scientific">Araneus ventricosus</name>
    <name type="common">Orbweaver spider</name>
    <name type="synonym">Epeira ventricosa</name>
    <dbReference type="NCBI Taxonomy" id="182803"/>
    <lineage>
        <taxon>Eukaryota</taxon>
        <taxon>Metazoa</taxon>
        <taxon>Ecdysozoa</taxon>
        <taxon>Arthropoda</taxon>
        <taxon>Chelicerata</taxon>
        <taxon>Arachnida</taxon>
        <taxon>Araneae</taxon>
        <taxon>Araneomorphae</taxon>
        <taxon>Entelegynae</taxon>
        <taxon>Araneoidea</taxon>
        <taxon>Araneidae</taxon>
        <taxon>Araneus</taxon>
    </lineage>
</organism>
<gene>
    <name evidence="1" type="ORF">AVEN_13638_1</name>
</gene>
<proteinExistence type="predicted"/>
<dbReference type="Proteomes" id="UP000499080">
    <property type="component" value="Unassembled WGS sequence"/>
</dbReference>
<dbReference type="EMBL" id="BGPR01021765">
    <property type="protein sequence ID" value="GBN87339.1"/>
    <property type="molecule type" value="Genomic_DNA"/>
</dbReference>
<reference evidence="1 2" key="1">
    <citation type="journal article" date="2019" name="Sci. Rep.">
        <title>Orb-weaving spider Araneus ventricosus genome elucidates the spidroin gene catalogue.</title>
        <authorList>
            <person name="Kono N."/>
            <person name="Nakamura H."/>
            <person name="Ohtoshi R."/>
            <person name="Moran D.A.P."/>
            <person name="Shinohara A."/>
            <person name="Yoshida Y."/>
            <person name="Fujiwara M."/>
            <person name="Mori M."/>
            <person name="Tomita M."/>
            <person name="Arakawa K."/>
        </authorList>
    </citation>
    <scope>NUCLEOTIDE SEQUENCE [LARGE SCALE GENOMIC DNA]</scope>
</reference>
<dbReference type="AlphaFoldDB" id="A0A4Y2SJ86"/>
<keyword evidence="2" id="KW-1185">Reference proteome</keyword>
<protein>
    <submittedName>
        <fullName evidence="1">Uncharacterized protein</fullName>
    </submittedName>
</protein>
<comment type="caution">
    <text evidence="1">The sequence shown here is derived from an EMBL/GenBank/DDBJ whole genome shotgun (WGS) entry which is preliminary data.</text>
</comment>
<sequence>MMVTREHPSPSKQQSVREWIQCQPNTLKKMLSGCYQNDEKNVLVPEGNLVAYLPYGKWASCFADERATLQALFKDIRVLDKRGRTNIIWAETPFAYAVTVSLPFVDRARND</sequence>
<name>A0A4Y2SJ86_ARAVE</name>
<accession>A0A4Y2SJ86</accession>
<evidence type="ECO:0000313" key="1">
    <source>
        <dbReference type="EMBL" id="GBN87339.1"/>
    </source>
</evidence>
<evidence type="ECO:0000313" key="2">
    <source>
        <dbReference type="Proteomes" id="UP000499080"/>
    </source>
</evidence>